<dbReference type="EMBL" id="BK014080">
    <property type="protein sequence ID" value="DAD52356.1"/>
    <property type="molecule type" value="Genomic_RNA"/>
</dbReference>
<dbReference type="Gene3D" id="2.40.160.220">
    <property type="match status" value="1"/>
</dbReference>
<protein>
    <submittedName>
        <fullName evidence="1">Coat protein</fullName>
    </submittedName>
</protein>
<dbReference type="Pfam" id="PF22387">
    <property type="entry name" value="PhiCb5_coat"/>
    <property type="match status" value="1"/>
</dbReference>
<dbReference type="GeneID" id="80400380"/>
<sequence length="121" mass="13753">MLANSYALTYNAEALTLTRVNQDAYRSTYFGKISTDRDVQLEVSHTFPKDRTVPGVESHLVKITINYYSNVDGKLIRTERVWTVVETRNGIQVNPSSKATYELLTEFMSSGVQDQVLNRES</sequence>
<proteinExistence type="predicted"/>
<dbReference type="RefSeq" id="YP_010770836.1">
    <property type="nucleotide sequence ID" value="NC_074405.1"/>
</dbReference>
<keyword evidence="1" id="KW-0946">Virion</keyword>
<dbReference type="Proteomes" id="UP000676402">
    <property type="component" value="Segment"/>
</dbReference>
<keyword evidence="1" id="KW-0167">Capsid protein</keyword>
<name>A0A8S5L4K1_9VIRU</name>
<evidence type="ECO:0000313" key="1">
    <source>
        <dbReference type="EMBL" id="DAD52356.1"/>
    </source>
</evidence>
<reference evidence="1" key="1">
    <citation type="submission" date="2020-09" db="EMBL/GenBank/DDBJ databases">
        <title>Leviviricetes taxonomy.</title>
        <authorList>
            <person name="Stockdale S.R."/>
            <person name="Callanan J."/>
            <person name="Adriaenssens E.M."/>
            <person name="Kuhn J.H."/>
            <person name="Rumnieks J."/>
            <person name="Shkoporov A."/>
            <person name="Draper L.A."/>
            <person name="Ross P."/>
            <person name="Hill C."/>
        </authorList>
    </citation>
    <scope>NUCLEOTIDE SEQUENCE</scope>
</reference>
<dbReference type="GO" id="GO:0019028">
    <property type="term" value="C:viral capsid"/>
    <property type="evidence" value="ECO:0007669"/>
    <property type="project" value="UniProtKB-KW"/>
</dbReference>
<keyword evidence="2" id="KW-1185">Reference proteome</keyword>
<evidence type="ECO:0000313" key="2">
    <source>
        <dbReference type="Proteomes" id="UP000676402"/>
    </source>
</evidence>
<organism evidence="1 2">
    <name type="scientific">ssRNA phage SRR5466337_3</name>
    <dbReference type="NCBI Taxonomy" id="2786389"/>
    <lineage>
        <taxon>Viruses</taxon>
        <taxon>Riboviria</taxon>
        <taxon>Orthornavirae</taxon>
        <taxon>Lenarviricota</taxon>
        <taxon>Leviviricetes</taxon>
        <taxon>Timlovirales</taxon>
        <taxon>Steitzviridae</taxon>
        <taxon>Kinglevirus</taxon>
        <taxon>Kinglevirus lutadaptatum</taxon>
    </lineage>
</organism>
<dbReference type="KEGG" id="vg:80400380"/>
<dbReference type="InterPro" id="IPR054457">
    <property type="entry name" value="PhiCb5_coat"/>
</dbReference>
<gene>
    <name evidence="1" type="primary">SRR5466337_3_2</name>
</gene>
<accession>A0A8S5L4K1</accession>